<keyword evidence="1" id="KW-0732">Signal</keyword>
<dbReference type="RefSeq" id="WP_203167002.1">
    <property type="nucleotide sequence ID" value="NZ_JAEVLS010000002.1"/>
</dbReference>
<protein>
    <recommendedName>
        <fullName evidence="4">Autotransporter domain-containing protein</fullName>
    </recommendedName>
</protein>
<sequence>MSVQRSLLAIYSLILATADAGASAAETRSATLGVQGDELGNREWLGKLAFSLGEHAWVQGTFGRTDLALAGAGNRRLAGAAFGLSGQTFSAAVEFAQRSDDARFKQQTWVAALDWRGVRGGFGVDALARSTDAQTTQTMRSGGAFSSPVSTTIKESANGTGFGIHGDWQLTARASIVAGLMRYRYDFDLRSDAAAPSSPLSSLLGLNAIPAGVWREQAFIDRSYRIGGKYHLQHASIGAQYFRDRVARSDATSSTWQLQADLPVGEHWLVSPLIGYSSGVGSDATGYGGLSLNLRW</sequence>
<feature type="signal peptide" evidence="1">
    <location>
        <begin position="1"/>
        <end position="24"/>
    </location>
</feature>
<dbReference type="EMBL" id="JAEVLS010000002">
    <property type="protein sequence ID" value="MBM0104933.1"/>
    <property type="molecule type" value="Genomic_DNA"/>
</dbReference>
<accession>A0ABS1WVE9</accession>
<name>A0ABS1WVE9_9GAMM</name>
<comment type="caution">
    <text evidence="2">The sequence shown here is derived from an EMBL/GenBank/DDBJ whole genome shotgun (WGS) entry which is preliminary data.</text>
</comment>
<dbReference type="Proteomes" id="UP000661077">
    <property type="component" value="Unassembled WGS sequence"/>
</dbReference>
<evidence type="ECO:0000256" key="1">
    <source>
        <dbReference type="SAM" id="SignalP"/>
    </source>
</evidence>
<gene>
    <name evidence="2" type="ORF">JM946_09240</name>
</gene>
<evidence type="ECO:0000313" key="3">
    <source>
        <dbReference type="Proteomes" id="UP000661077"/>
    </source>
</evidence>
<feature type="chain" id="PRO_5045600943" description="Autotransporter domain-containing protein" evidence="1">
    <location>
        <begin position="25"/>
        <end position="296"/>
    </location>
</feature>
<organism evidence="2 3">
    <name type="scientific">Steroidobacter gossypii</name>
    <dbReference type="NCBI Taxonomy" id="2805490"/>
    <lineage>
        <taxon>Bacteria</taxon>
        <taxon>Pseudomonadati</taxon>
        <taxon>Pseudomonadota</taxon>
        <taxon>Gammaproteobacteria</taxon>
        <taxon>Steroidobacterales</taxon>
        <taxon>Steroidobacteraceae</taxon>
        <taxon>Steroidobacter</taxon>
    </lineage>
</organism>
<evidence type="ECO:0008006" key="4">
    <source>
        <dbReference type="Google" id="ProtNLM"/>
    </source>
</evidence>
<keyword evidence="3" id="KW-1185">Reference proteome</keyword>
<evidence type="ECO:0000313" key="2">
    <source>
        <dbReference type="EMBL" id="MBM0104933.1"/>
    </source>
</evidence>
<reference evidence="2 3" key="1">
    <citation type="journal article" date="2021" name="Int. J. Syst. Evol. Microbiol.">
        <title>Steroidobacter gossypii sp. nov., isolated from soil of cotton cropping field.</title>
        <authorList>
            <person name="Huang R."/>
            <person name="Yang S."/>
            <person name="Zhen C."/>
            <person name="Liu W."/>
        </authorList>
    </citation>
    <scope>NUCLEOTIDE SEQUENCE [LARGE SCALE GENOMIC DNA]</scope>
    <source>
        <strain evidence="2 3">S1-65</strain>
    </source>
</reference>
<proteinExistence type="predicted"/>